<proteinExistence type="predicted"/>
<sequence length="155" mass="17954">MVSGQLAPNTLAVIFSFISYLRSEKITFSMNIFRKMFSVRSITSFRGRPYKGVIYFYYRGMKVVGLPNKIHNWTSRFLIFEGDLGFVHTYPQEHADSVFKSVQLDAMESAIVKFQADTRLDTKYYIPVLASLADVSREESKLLRTYGLYPQRTMC</sequence>
<comment type="caution">
    <text evidence="1">The sequence shown here is derived from an EMBL/GenBank/DDBJ whole genome shotgun (WGS) entry which is preliminary data.</text>
</comment>
<name>A0ABR2LTF3_9ASPA</name>
<dbReference type="Proteomes" id="UP001412067">
    <property type="component" value="Unassembled WGS sequence"/>
</dbReference>
<gene>
    <name evidence="1" type="ORF">KSP40_PGU003312</name>
</gene>
<keyword evidence="2" id="KW-1185">Reference proteome</keyword>
<protein>
    <recommendedName>
        <fullName evidence="3">GIY-YIG homing endonuclease</fullName>
    </recommendedName>
</protein>
<dbReference type="EMBL" id="JBBWWR010000015">
    <property type="protein sequence ID" value="KAK8950152.1"/>
    <property type="molecule type" value="Genomic_DNA"/>
</dbReference>
<reference evidence="1 2" key="1">
    <citation type="journal article" date="2022" name="Nat. Plants">
        <title>Genomes of leafy and leafless Platanthera orchids illuminate the evolution of mycoheterotrophy.</title>
        <authorList>
            <person name="Li M.H."/>
            <person name="Liu K.W."/>
            <person name="Li Z."/>
            <person name="Lu H.C."/>
            <person name="Ye Q.L."/>
            <person name="Zhang D."/>
            <person name="Wang J.Y."/>
            <person name="Li Y.F."/>
            <person name="Zhong Z.M."/>
            <person name="Liu X."/>
            <person name="Yu X."/>
            <person name="Liu D.K."/>
            <person name="Tu X.D."/>
            <person name="Liu B."/>
            <person name="Hao Y."/>
            <person name="Liao X.Y."/>
            <person name="Jiang Y.T."/>
            <person name="Sun W.H."/>
            <person name="Chen J."/>
            <person name="Chen Y.Q."/>
            <person name="Ai Y."/>
            <person name="Zhai J.W."/>
            <person name="Wu S.S."/>
            <person name="Zhou Z."/>
            <person name="Hsiao Y.Y."/>
            <person name="Wu W.L."/>
            <person name="Chen Y.Y."/>
            <person name="Lin Y.F."/>
            <person name="Hsu J.L."/>
            <person name="Li C.Y."/>
            <person name="Wang Z.W."/>
            <person name="Zhao X."/>
            <person name="Zhong W.Y."/>
            <person name="Ma X.K."/>
            <person name="Ma L."/>
            <person name="Huang J."/>
            <person name="Chen G.Z."/>
            <person name="Huang M.Z."/>
            <person name="Huang L."/>
            <person name="Peng D.H."/>
            <person name="Luo Y.B."/>
            <person name="Zou S.Q."/>
            <person name="Chen S.P."/>
            <person name="Lan S."/>
            <person name="Tsai W.C."/>
            <person name="Van de Peer Y."/>
            <person name="Liu Z.J."/>
        </authorList>
    </citation>
    <scope>NUCLEOTIDE SEQUENCE [LARGE SCALE GENOMIC DNA]</scope>
    <source>
        <strain evidence="1">Lor288</strain>
    </source>
</reference>
<accession>A0ABR2LTF3</accession>
<evidence type="ECO:0000313" key="2">
    <source>
        <dbReference type="Proteomes" id="UP001412067"/>
    </source>
</evidence>
<organism evidence="1 2">
    <name type="scientific">Platanthera guangdongensis</name>
    <dbReference type="NCBI Taxonomy" id="2320717"/>
    <lineage>
        <taxon>Eukaryota</taxon>
        <taxon>Viridiplantae</taxon>
        <taxon>Streptophyta</taxon>
        <taxon>Embryophyta</taxon>
        <taxon>Tracheophyta</taxon>
        <taxon>Spermatophyta</taxon>
        <taxon>Magnoliopsida</taxon>
        <taxon>Liliopsida</taxon>
        <taxon>Asparagales</taxon>
        <taxon>Orchidaceae</taxon>
        <taxon>Orchidoideae</taxon>
        <taxon>Orchideae</taxon>
        <taxon>Orchidinae</taxon>
        <taxon>Platanthera</taxon>
    </lineage>
</organism>
<evidence type="ECO:0000313" key="1">
    <source>
        <dbReference type="EMBL" id="KAK8950152.1"/>
    </source>
</evidence>
<evidence type="ECO:0008006" key="3">
    <source>
        <dbReference type="Google" id="ProtNLM"/>
    </source>
</evidence>